<evidence type="ECO:0000313" key="8">
    <source>
        <dbReference type="Proteomes" id="UP000827092"/>
    </source>
</evidence>
<accession>A0AAV6UWA2</accession>
<dbReference type="Gene3D" id="2.10.90.10">
    <property type="entry name" value="Cystine-knot cytokines"/>
    <property type="match status" value="1"/>
</dbReference>
<protein>
    <recommendedName>
        <fullName evidence="6">Spaetzle domain-containing protein</fullName>
    </recommendedName>
</protein>
<organism evidence="7 8">
    <name type="scientific">Oedothorax gibbosus</name>
    <dbReference type="NCBI Taxonomy" id="931172"/>
    <lineage>
        <taxon>Eukaryota</taxon>
        <taxon>Metazoa</taxon>
        <taxon>Ecdysozoa</taxon>
        <taxon>Arthropoda</taxon>
        <taxon>Chelicerata</taxon>
        <taxon>Arachnida</taxon>
        <taxon>Araneae</taxon>
        <taxon>Araneomorphae</taxon>
        <taxon>Entelegynae</taxon>
        <taxon>Araneoidea</taxon>
        <taxon>Linyphiidae</taxon>
        <taxon>Erigoninae</taxon>
        <taxon>Oedothorax</taxon>
    </lineage>
</organism>
<feature type="signal peptide" evidence="5">
    <location>
        <begin position="1"/>
        <end position="22"/>
    </location>
</feature>
<dbReference type="InterPro" id="IPR032104">
    <property type="entry name" value="Spaetzle"/>
</dbReference>
<keyword evidence="8" id="KW-1185">Reference proteome</keyword>
<feature type="compositionally biased region" description="Polar residues" evidence="4">
    <location>
        <begin position="86"/>
        <end position="96"/>
    </location>
</feature>
<dbReference type="PANTHER" id="PTHR23199">
    <property type="entry name" value="NEUROTROPHIN 1-RELATED"/>
    <property type="match status" value="1"/>
</dbReference>
<evidence type="ECO:0000256" key="1">
    <source>
        <dbReference type="ARBA" id="ARBA00022729"/>
    </source>
</evidence>
<gene>
    <name evidence="7" type="ORF">JTE90_015615</name>
</gene>
<feature type="region of interest" description="Disordered" evidence="4">
    <location>
        <begin position="42"/>
        <end position="99"/>
    </location>
</feature>
<proteinExistence type="predicted"/>
<dbReference type="PANTHER" id="PTHR23199:SF12">
    <property type="entry name" value="NEUROTROPHIN 1-RELATED"/>
    <property type="match status" value="1"/>
</dbReference>
<sequence>MDKILFSSIFPSLLTTFISCNANYPTGSNYWSNRGSYHTSLTSKGQLPPYDTRRGYGGSPPLGPQLPEPLAQKADLTSGYRPSNGRGDNSYLNQLPSDRPSCARKRDYCLHDHDYPMDMVRSVVQRYHGDVYRMYTEMQPLPVETAPVGGGNNVSYRHNFPSDRGTWACETDIFTMRIGWARNWAGRWKVVLNTEQFPQSVRLEHCKYENRTCQMMPPCVHSSCLQRYTAVQLLSTDPQTPDRSPTVDTFLLPGGCSCYIDFH</sequence>
<dbReference type="GO" id="GO:0005615">
    <property type="term" value="C:extracellular space"/>
    <property type="evidence" value="ECO:0007669"/>
    <property type="project" value="UniProtKB-ARBA"/>
</dbReference>
<keyword evidence="2" id="KW-1015">Disulfide bond</keyword>
<keyword evidence="1 5" id="KW-0732">Signal</keyword>
<dbReference type="GO" id="GO:0008083">
    <property type="term" value="F:growth factor activity"/>
    <property type="evidence" value="ECO:0007669"/>
    <property type="project" value="TreeGrafter"/>
</dbReference>
<evidence type="ECO:0000256" key="2">
    <source>
        <dbReference type="ARBA" id="ARBA00023157"/>
    </source>
</evidence>
<evidence type="ECO:0000256" key="4">
    <source>
        <dbReference type="SAM" id="MobiDB-lite"/>
    </source>
</evidence>
<dbReference type="GO" id="GO:0005121">
    <property type="term" value="F:Toll binding"/>
    <property type="evidence" value="ECO:0007669"/>
    <property type="project" value="TreeGrafter"/>
</dbReference>
<feature type="domain" description="Spaetzle" evidence="6">
    <location>
        <begin position="168"/>
        <end position="260"/>
    </location>
</feature>
<evidence type="ECO:0000256" key="3">
    <source>
        <dbReference type="ARBA" id="ARBA00023180"/>
    </source>
</evidence>
<evidence type="ECO:0000256" key="5">
    <source>
        <dbReference type="SAM" id="SignalP"/>
    </source>
</evidence>
<evidence type="ECO:0000313" key="7">
    <source>
        <dbReference type="EMBL" id="KAG8187745.1"/>
    </source>
</evidence>
<dbReference type="Proteomes" id="UP000827092">
    <property type="component" value="Unassembled WGS sequence"/>
</dbReference>
<name>A0AAV6UWA2_9ARAC</name>
<dbReference type="InterPro" id="IPR029034">
    <property type="entry name" value="Cystine-knot_cytokine"/>
</dbReference>
<comment type="caution">
    <text evidence="7">The sequence shown here is derived from an EMBL/GenBank/DDBJ whole genome shotgun (WGS) entry which is preliminary data.</text>
</comment>
<dbReference type="GO" id="GO:0021556">
    <property type="term" value="P:central nervous system formation"/>
    <property type="evidence" value="ECO:0007669"/>
    <property type="project" value="TreeGrafter"/>
</dbReference>
<dbReference type="AlphaFoldDB" id="A0AAV6UWA2"/>
<dbReference type="SUPFAM" id="SSF57501">
    <property type="entry name" value="Cystine-knot cytokines"/>
    <property type="match status" value="1"/>
</dbReference>
<dbReference type="EMBL" id="JAFNEN010000261">
    <property type="protein sequence ID" value="KAG8187745.1"/>
    <property type="molecule type" value="Genomic_DNA"/>
</dbReference>
<dbReference type="InterPro" id="IPR052444">
    <property type="entry name" value="Spz/Toll_ligand-like"/>
</dbReference>
<evidence type="ECO:0000259" key="6">
    <source>
        <dbReference type="Pfam" id="PF16077"/>
    </source>
</evidence>
<dbReference type="Pfam" id="PF16077">
    <property type="entry name" value="Spaetzle"/>
    <property type="match status" value="1"/>
</dbReference>
<feature type="chain" id="PRO_5043843277" description="Spaetzle domain-containing protein" evidence="5">
    <location>
        <begin position="23"/>
        <end position="263"/>
    </location>
</feature>
<dbReference type="GO" id="GO:0045087">
    <property type="term" value="P:innate immune response"/>
    <property type="evidence" value="ECO:0007669"/>
    <property type="project" value="TreeGrafter"/>
</dbReference>
<dbReference type="PROSITE" id="PS51257">
    <property type="entry name" value="PROKAR_LIPOPROTEIN"/>
    <property type="match status" value="1"/>
</dbReference>
<reference evidence="7 8" key="1">
    <citation type="journal article" date="2022" name="Nat. Ecol. Evol.">
        <title>A masculinizing supergene underlies an exaggerated male reproductive morph in a spider.</title>
        <authorList>
            <person name="Hendrickx F."/>
            <person name="De Corte Z."/>
            <person name="Sonet G."/>
            <person name="Van Belleghem S.M."/>
            <person name="Kostlbacher S."/>
            <person name="Vangestel C."/>
        </authorList>
    </citation>
    <scope>NUCLEOTIDE SEQUENCE [LARGE SCALE GENOMIC DNA]</scope>
    <source>
        <strain evidence="7">W744_W776</strain>
    </source>
</reference>
<keyword evidence="3" id="KW-0325">Glycoprotein</keyword>